<dbReference type="EMBL" id="FPLJ01000051">
    <property type="protein sequence ID" value="SGY91227.1"/>
    <property type="molecule type" value="Genomic_DNA"/>
</dbReference>
<gene>
    <name evidence="1" type="ORF">MT2528_2115</name>
</gene>
<sequence>MKVIKNFNLVNEITLPEQVKSALHSELIIPFDGCLDATADFWSEYDTFLILLEESDVDGTLVDADEDIQYFIQYVTDNPEFVVLLNDDTCPYLLALSVTTTAGGGCYLLAPLTSKTTAATTLSKLL</sequence>
<evidence type="ECO:0000313" key="1">
    <source>
        <dbReference type="EMBL" id="SGY91227.1"/>
    </source>
</evidence>
<reference evidence="1 2" key="1">
    <citation type="submission" date="2016-11" db="EMBL/GenBank/DDBJ databases">
        <authorList>
            <person name="Klemetsen T."/>
        </authorList>
    </citation>
    <scope>NUCLEOTIDE SEQUENCE [LARGE SCALE GENOMIC DNA]</scope>
    <source>
        <strain evidence="1">MT 2528</strain>
    </source>
</reference>
<dbReference type="GeneID" id="61296013"/>
<name>A0ABY1HCF3_9GAMM</name>
<accession>A0ABY1HCF3</accession>
<proteinExistence type="predicted"/>
<protein>
    <submittedName>
        <fullName evidence="1">Uncharacterized protein</fullName>
    </submittedName>
</protein>
<evidence type="ECO:0000313" key="2">
    <source>
        <dbReference type="Proteomes" id="UP000182660"/>
    </source>
</evidence>
<organism evidence="1 2">
    <name type="scientific">Moritella viscosa</name>
    <dbReference type="NCBI Taxonomy" id="80854"/>
    <lineage>
        <taxon>Bacteria</taxon>
        <taxon>Pseudomonadati</taxon>
        <taxon>Pseudomonadota</taxon>
        <taxon>Gammaproteobacteria</taxon>
        <taxon>Alteromonadales</taxon>
        <taxon>Moritellaceae</taxon>
        <taxon>Moritella</taxon>
    </lineage>
</organism>
<keyword evidence="2" id="KW-1185">Reference proteome</keyword>
<dbReference type="Proteomes" id="UP000182660">
    <property type="component" value="Unassembled WGS sequence"/>
</dbReference>
<dbReference type="RefSeq" id="WP_045111952.1">
    <property type="nucleotide sequence ID" value="NZ_CAWQZC010000144.1"/>
</dbReference>
<comment type="caution">
    <text evidence="1">The sequence shown here is derived from an EMBL/GenBank/DDBJ whole genome shotgun (WGS) entry which is preliminary data.</text>
</comment>